<dbReference type="STRING" id="1230338.MOMA_03860"/>
<dbReference type="AlphaFoldDB" id="L2FAL4"/>
<comment type="catalytic activity">
    <reaction evidence="10">
        <text>Hydrolysis of dipeptides, preferentially hydrophobic dipeptides including prolyl amino acids.</text>
        <dbReference type="EC" id="3.4.13.18"/>
    </reaction>
</comment>
<sequence>MTDIRQLQPTNVWQWFADICSIPHPTFHEHQLADFIINKVNTDGQKFGLTIEKDSVGNLLIQKPASCGMEQHAPVAIQAHYDMVAQKGTNSVHNFETDPIETMIKDGWVWANDTTLGADNGIGLAMALAVAFSDDIAHPPLRLIITSEEEVGMGGVQGLSSDWLQVPYLLNLDSEDSGELFIGCAGGRDITFSKTYQSQPLDLTKQPDLTKQTLDLTKQPDLTKQTLLTLKVSGLQGGHSGIDIHKGVANANLLLGRVLSVAYQTAPFGLVSLHGGTLRNVITREALALLVGNKQQLQTIVDQECEIIKNELQFSEENLSIELTETDIEIDVQSHQQTELTVLSTQDSKHVIDLLNAIPNGVIRMSDSFVGVVETSLSLGVLRLDQGELSVKSLMRSLGESQKDALAHKIQALADLADVSVAFSADYPGWLPDPNSYLLQLGQRIMQDYFGHAPKIQVIHAGLECGFLKAKAPNTDMISFGPNIRSAHSPKERVEIDSVAQNFAVLLEFLQALPKMA</sequence>
<dbReference type="EMBL" id="ANIN01000001">
    <property type="protein sequence ID" value="ELA09508.1"/>
    <property type="molecule type" value="Genomic_DNA"/>
</dbReference>
<dbReference type="EC" id="3.4.13.18" evidence="11"/>
<comment type="cofactor">
    <cofactor evidence="2">
        <name>Zn(2+)</name>
        <dbReference type="ChEBI" id="CHEBI:29105"/>
    </cofactor>
</comment>
<reference evidence="19 20" key="1">
    <citation type="journal article" date="2013" name="Genome Announc.">
        <title>Genome Sequence of Moraxella macacae 0408225, a Novel Bacterial Species Isolated from a Cynomolgus Macaque with Epistaxis.</title>
        <authorList>
            <person name="Ladner J.T."/>
            <person name="Whitehouse C.A."/>
            <person name="Koroleva G.I."/>
            <person name="Palacios G.F."/>
        </authorList>
    </citation>
    <scope>NUCLEOTIDE SEQUENCE [LARGE SCALE GENOMIC DNA]</scope>
    <source>
        <strain evidence="19 20">0408225</strain>
    </source>
</reference>
<dbReference type="InterPro" id="IPR001160">
    <property type="entry name" value="Peptidase_M20C"/>
</dbReference>
<dbReference type="RefSeq" id="WP_009767327.1">
    <property type="nucleotide sequence ID" value="NZ_ANIN01000001.1"/>
</dbReference>
<dbReference type="GO" id="GO:0046872">
    <property type="term" value="F:metal ion binding"/>
    <property type="evidence" value="ECO:0007669"/>
    <property type="project" value="UniProtKB-KW"/>
</dbReference>
<evidence type="ECO:0000256" key="9">
    <source>
        <dbReference type="ARBA" id="ARBA00023285"/>
    </source>
</evidence>
<keyword evidence="3" id="KW-0645">Protease</keyword>
<evidence type="ECO:0000313" key="19">
    <source>
        <dbReference type="EMBL" id="ELA09508.1"/>
    </source>
</evidence>
<evidence type="ECO:0000256" key="11">
    <source>
        <dbReference type="ARBA" id="ARBA00038976"/>
    </source>
</evidence>
<evidence type="ECO:0000256" key="14">
    <source>
        <dbReference type="ARBA" id="ARBA00071271"/>
    </source>
</evidence>
<evidence type="ECO:0000256" key="4">
    <source>
        <dbReference type="ARBA" id="ARBA00022723"/>
    </source>
</evidence>
<dbReference type="eggNOG" id="COG2195">
    <property type="taxonomic scope" value="Bacteria"/>
</dbReference>
<protein>
    <recommendedName>
        <fullName evidence="14">Cytosol non-specific dipeptidase</fullName>
        <ecNumber evidence="11">3.4.13.18</ecNumber>
    </recommendedName>
    <alternativeName>
        <fullName evidence="17">Aminoacyl-histidine dipeptidase</fullName>
    </alternativeName>
    <alternativeName>
        <fullName evidence="16">Beta-alanyl-histidine dipeptidase</fullName>
    </alternativeName>
    <alternativeName>
        <fullName evidence="15">Carnosinase</fullName>
    </alternativeName>
    <alternativeName>
        <fullName evidence="12">Peptidase D</fullName>
    </alternativeName>
    <alternativeName>
        <fullName evidence="18">Xaa-His dipeptidase</fullName>
    </alternativeName>
</protein>
<gene>
    <name evidence="19" type="ORF">MOMA_03860</name>
</gene>
<keyword evidence="4" id="KW-0479">Metal-binding</keyword>
<evidence type="ECO:0000256" key="8">
    <source>
        <dbReference type="ARBA" id="ARBA00023049"/>
    </source>
</evidence>
<dbReference type="FunFam" id="3.40.630.10:FF:000018">
    <property type="entry name" value="Aminoacyl-histidine dipeptidase PepD"/>
    <property type="match status" value="1"/>
</dbReference>
<dbReference type="InterPro" id="IPR002933">
    <property type="entry name" value="Peptidase_M20"/>
</dbReference>
<evidence type="ECO:0000256" key="13">
    <source>
        <dbReference type="ARBA" id="ARBA00061423"/>
    </source>
</evidence>
<evidence type="ECO:0000256" key="10">
    <source>
        <dbReference type="ARBA" id="ARBA00036421"/>
    </source>
</evidence>
<accession>L2FAL4</accession>
<evidence type="ECO:0000256" key="6">
    <source>
        <dbReference type="ARBA" id="ARBA00022833"/>
    </source>
</evidence>
<evidence type="ECO:0000256" key="16">
    <source>
        <dbReference type="ARBA" id="ARBA00076004"/>
    </source>
</evidence>
<dbReference type="Proteomes" id="UP000023795">
    <property type="component" value="Unassembled WGS sequence"/>
</dbReference>
<evidence type="ECO:0000313" key="20">
    <source>
        <dbReference type="Proteomes" id="UP000023795"/>
    </source>
</evidence>
<evidence type="ECO:0000256" key="12">
    <source>
        <dbReference type="ARBA" id="ARBA00044252"/>
    </source>
</evidence>
<evidence type="ECO:0000256" key="17">
    <source>
        <dbReference type="ARBA" id="ARBA00077688"/>
    </source>
</evidence>
<dbReference type="OrthoDB" id="9773892at2"/>
<evidence type="ECO:0000256" key="2">
    <source>
        <dbReference type="ARBA" id="ARBA00001947"/>
    </source>
</evidence>
<keyword evidence="9" id="KW-0170">Cobalt</keyword>
<evidence type="ECO:0000256" key="18">
    <source>
        <dbReference type="ARBA" id="ARBA00078074"/>
    </source>
</evidence>
<dbReference type="FunFam" id="3.40.630.10:FF:000015">
    <property type="entry name" value="Aminoacyl-histidine dipeptidase PepD"/>
    <property type="match status" value="1"/>
</dbReference>
<dbReference type="PANTHER" id="PTHR43501">
    <property type="entry name" value="CYTOSOL NON-SPECIFIC DIPEPTIDASE"/>
    <property type="match status" value="1"/>
</dbReference>
<dbReference type="CDD" id="cd03890">
    <property type="entry name" value="M20_pepD"/>
    <property type="match status" value="1"/>
</dbReference>
<proteinExistence type="inferred from homology"/>
<evidence type="ECO:0000256" key="7">
    <source>
        <dbReference type="ARBA" id="ARBA00022997"/>
    </source>
</evidence>
<keyword evidence="6" id="KW-0862">Zinc</keyword>
<dbReference type="PANTHER" id="PTHR43501:SF1">
    <property type="entry name" value="CYTOSOL NON-SPECIFIC DIPEPTIDASE"/>
    <property type="match status" value="1"/>
</dbReference>
<dbReference type="SUPFAM" id="SSF53187">
    <property type="entry name" value="Zn-dependent exopeptidases"/>
    <property type="match status" value="1"/>
</dbReference>
<dbReference type="PIRSF" id="PIRSF016599">
    <property type="entry name" value="Xaa-His_dipept"/>
    <property type="match status" value="1"/>
</dbReference>
<name>L2FAL4_9GAMM</name>
<keyword evidence="7" id="KW-0224">Dipeptidase</keyword>
<evidence type="ECO:0000256" key="15">
    <source>
        <dbReference type="ARBA" id="ARBA00075285"/>
    </source>
</evidence>
<evidence type="ECO:0000256" key="5">
    <source>
        <dbReference type="ARBA" id="ARBA00022801"/>
    </source>
</evidence>
<dbReference type="GO" id="GO:0006508">
    <property type="term" value="P:proteolysis"/>
    <property type="evidence" value="ECO:0007669"/>
    <property type="project" value="UniProtKB-KW"/>
</dbReference>
<keyword evidence="8" id="KW-0482">Metalloprotease</keyword>
<organism evidence="19 20">
    <name type="scientific">Moraxella macacae 0408225</name>
    <dbReference type="NCBI Taxonomy" id="1230338"/>
    <lineage>
        <taxon>Bacteria</taxon>
        <taxon>Pseudomonadati</taxon>
        <taxon>Pseudomonadota</taxon>
        <taxon>Gammaproteobacteria</taxon>
        <taxon>Moraxellales</taxon>
        <taxon>Moraxellaceae</taxon>
        <taxon>Moraxella</taxon>
    </lineage>
</organism>
<dbReference type="Pfam" id="PF01546">
    <property type="entry name" value="Peptidase_M20"/>
    <property type="match status" value="1"/>
</dbReference>
<dbReference type="NCBIfam" id="TIGR01893">
    <property type="entry name" value="aa-his-dipept"/>
    <property type="match status" value="1"/>
</dbReference>
<dbReference type="GO" id="GO:0005829">
    <property type="term" value="C:cytosol"/>
    <property type="evidence" value="ECO:0007669"/>
    <property type="project" value="TreeGrafter"/>
</dbReference>
<comment type="caution">
    <text evidence="19">The sequence shown here is derived from an EMBL/GenBank/DDBJ whole genome shotgun (WGS) entry which is preliminary data.</text>
</comment>
<dbReference type="PRINTS" id="PR00934">
    <property type="entry name" value="XHISDIPTASE"/>
</dbReference>
<evidence type="ECO:0000256" key="3">
    <source>
        <dbReference type="ARBA" id="ARBA00022670"/>
    </source>
</evidence>
<comment type="similarity">
    <text evidence="13">Belongs to the peptidase M20C family.</text>
</comment>
<comment type="cofactor">
    <cofactor evidence="1">
        <name>Co(2+)</name>
        <dbReference type="ChEBI" id="CHEBI:48828"/>
    </cofactor>
</comment>
<keyword evidence="5" id="KW-0378">Hydrolase</keyword>
<dbReference type="GO" id="GO:0070573">
    <property type="term" value="F:metallodipeptidase activity"/>
    <property type="evidence" value="ECO:0007669"/>
    <property type="project" value="TreeGrafter"/>
</dbReference>
<dbReference type="PATRIC" id="fig|1230338.3.peg.837"/>
<dbReference type="Gene3D" id="3.40.630.10">
    <property type="entry name" value="Zn peptidases"/>
    <property type="match status" value="2"/>
</dbReference>
<keyword evidence="20" id="KW-1185">Reference proteome</keyword>
<evidence type="ECO:0000256" key="1">
    <source>
        <dbReference type="ARBA" id="ARBA00001941"/>
    </source>
</evidence>